<gene>
    <name evidence="2" type="ORF">GQ26_0040450</name>
</gene>
<reference evidence="2" key="2">
    <citation type="journal article" date="2014" name="PLoS Genet.">
        <title>Signature gene expression reveals novel clues to the molecular mechanisms of dimorphic transition in Penicillium marneffei.</title>
        <authorList>
            <person name="Yang E."/>
            <person name="Wang G."/>
            <person name="Cai J."/>
            <person name="Woo P.C."/>
            <person name="Lau S.K."/>
            <person name="Yuen K.-Y."/>
            <person name="Chow W.-N."/>
            <person name="Lin X."/>
        </authorList>
    </citation>
    <scope>NUCLEOTIDE SEQUENCE</scope>
    <source>
        <strain evidence="2">PM1</strain>
    </source>
</reference>
<dbReference type="InterPro" id="IPR052228">
    <property type="entry name" value="Sec_Metab_Biosynth_Oxidored"/>
</dbReference>
<dbReference type="PANTHER" id="PTHR47534">
    <property type="entry name" value="YALI0E05731P"/>
    <property type="match status" value="1"/>
</dbReference>
<dbReference type="eggNOG" id="ENOG502S0SX">
    <property type="taxonomic scope" value="Eukaryota"/>
</dbReference>
<dbReference type="EMBL" id="JPOX01000004">
    <property type="protein sequence ID" value="KFX51605.1"/>
    <property type="molecule type" value="Genomic_DNA"/>
</dbReference>
<reference key="1">
    <citation type="journal article" date="2014" name="PLoS Genet.">
        <title>Signature Gene Expression Reveals Novel Clues to the Molecular Mechanisms of Dimorphic Transition in Penicillium marneffei.</title>
        <authorList>
            <person name="Yang E."/>
            <person name="Wang G."/>
            <person name="Cai J."/>
            <person name="Woo P.C."/>
            <person name="Lau S.K."/>
            <person name="Yuen K.-Y."/>
            <person name="Chow W.-N."/>
            <person name="Lin X."/>
        </authorList>
    </citation>
    <scope>NUCLEOTIDE SEQUENCE [LARGE SCALE GENOMIC DNA]</scope>
    <source>
        <strain>PM1</strain>
    </source>
</reference>
<comment type="caution">
    <text evidence="2">The sequence shown here is derived from an EMBL/GenBank/DDBJ whole genome shotgun (WGS) entry which is preliminary data.</text>
</comment>
<dbReference type="InterPro" id="IPR036291">
    <property type="entry name" value="NAD(P)-bd_dom_sf"/>
</dbReference>
<evidence type="ECO:0000313" key="2">
    <source>
        <dbReference type="EMBL" id="KFX51605.1"/>
    </source>
</evidence>
<dbReference type="Gene3D" id="3.40.50.720">
    <property type="entry name" value="NAD(P)-binding Rossmann-like Domain"/>
    <property type="match status" value="1"/>
</dbReference>
<accession>A0A093VHF7</accession>
<evidence type="ECO:0000256" key="1">
    <source>
        <dbReference type="ARBA" id="ARBA00023002"/>
    </source>
</evidence>
<dbReference type="SUPFAM" id="SSF51735">
    <property type="entry name" value="NAD(P)-binding Rossmann-fold domains"/>
    <property type="match status" value="1"/>
</dbReference>
<sequence>MVELPEVHKANATLVQSQPLVAVFFGGTSGIGHQSLRALAAAEAEHNGKGLHAYIVGRNATAAGEVIAECRGLYPQGQYKFLKIEDLSLIKNVDRVCAEIIQMEEKESSDPRIDYLMMSQGGSIWLPRTETEEGLDVTMSLMYYSRMRIIVQLLPLLLKSTLPARIVSVYAAGFEAKFYPEDLSLRDLKIYSYSQARSHMIYMHTLFMETLAENHPDKLALTHIFPGIVMGPTFYSSEHPLWFRIVFRLLHPLLSRFIAVPRQESGARMMSLASSRYPARVSESSKSYAKGSVAIGTDGKPGSGAYSLGWKGENNLKSQVYEKFNKDEMRRKVWDHTVKAFEVIEAGDKFIE</sequence>
<proteinExistence type="predicted"/>
<dbReference type="GO" id="GO:0016491">
    <property type="term" value="F:oxidoreductase activity"/>
    <property type="evidence" value="ECO:0007669"/>
    <property type="project" value="UniProtKB-KW"/>
</dbReference>
<dbReference type="HOGENOM" id="CLU_044999_0_0_1"/>
<dbReference type="AlphaFoldDB" id="A0A093VHF7"/>
<name>A0A093VHF7_TALMA</name>
<protein>
    <submittedName>
        <fullName evidence="2">Dehydrogenase/reductase SDR family member on chromosome X</fullName>
    </submittedName>
</protein>
<dbReference type="PANTHER" id="PTHR47534:SF3">
    <property type="entry name" value="ALCOHOL DEHYDROGENASE-LIKE C-TERMINAL DOMAIN-CONTAINING PROTEIN"/>
    <property type="match status" value="1"/>
</dbReference>
<organism evidence="2">
    <name type="scientific">Talaromyces marneffei PM1</name>
    <dbReference type="NCBI Taxonomy" id="1077442"/>
    <lineage>
        <taxon>Eukaryota</taxon>
        <taxon>Fungi</taxon>
        <taxon>Dikarya</taxon>
        <taxon>Ascomycota</taxon>
        <taxon>Pezizomycotina</taxon>
        <taxon>Eurotiomycetes</taxon>
        <taxon>Eurotiomycetidae</taxon>
        <taxon>Eurotiales</taxon>
        <taxon>Trichocomaceae</taxon>
        <taxon>Talaromyces</taxon>
        <taxon>Talaromyces sect. Talaromyces</taxon>
    </lineage>
</organism>
<keyword evidence="1" id="KW-0560">Oxidoreductase</keyword>